<proteinExistence type="predicted"/>
<evidence type="ECO:0000313" key="1">
    <source>
        <dbReference type="EMBL" id="OXU16882.1"/>
    </source>
</evidence>
<sequence length="401" mass="45935">MITNKKADFSTNREKLNTNKVNWEKFKRDLEEKTYDTDFSSLNPIEAYDKINSLIIDTIMEAGAKISKGDRVINPKPSWWTLELDRAVENSKTNLGAYRNNKNSENYSKYMESVNSLKSLTKTAKSKYTQNFVQSLGVNTPTNSIWQVIGGLKGFLTTNQNGTNFDYEDPKIKATIEKLCTNTNAETIDILYTTSNHHLDSKITTYELQYAISNHKIKSSPGKDLISTEIISNLPPNLLDQLKDTYNIYWNKEQHYLVSNQVKFLGVIFDSKLLAETHLKKLKPTHHTGLKICLGLPKFSSNDPTLNLSHQTTFSHRRLTLIDKYLLKCGSLRKHSLIPKLQLLAGNIKNNKKSKSKFILKTIIDRYNLSKDKLQNIFQTDLPLTYEFPLQCHLKEANMAT</sequence>
<reference evidence="1 2" key="1">
    <citation type="journal article" date="2017" name="Curr. Biol.">
        <title>The Evolution of Venom by Co-option of Single-Copy Genes.</title>
        <authorList>
            <person name="Martinson E.O."/>
            <person name="Mrinalini"/>
            <person name="Kelkar Y.D."/>
            <person name="Chang C.H."/>
            <person name="Werren J.H."/>
        </authorList>
    </citation>
    <scope>NUCLEOTIDE SEQUENCE [LARGE SCALE GENOMIC DNA]</scope>
    <source>
        <strain evidence="1 2">Alberta</strain>
        <tissue evidence="1">Whole body</tissue>
    </source>
</reference>
<comment type="caution">
    <text evidence="1">The sequence shown here is derived from an EMBL/GenBank/DDBJ whole genome shotgun (WGS) entry which is preliminary data.</text>
</comment>
<gene>
    <name evidence="1" type="ORF">TSAR_012707</name>
</gene>
<dbReference type="AlphaFoldDB" id="A0A232EEZ1"/>
<evidence type="ECO:0000313" key="2">
    <source>
        <dbReference type="Proteomes" id="UP000215335"/>
    </source>
</evidence>
<organism evidence="1 2">
    <name type="scientific">Trichomalopsis sarcophagae</name>
    <dbReference type="NCBI Taxonomy" id="543379"/>
    <lineage>
        <taxon>Eukaryota</taxon>
        <taxon>Metazoa</taxon>
        <taxon>Ecdysozoa</taxon>
        <taxon>Arthropoda</taxon>
        <taxon>Hexapoda</taxon>
        <taxon>Insecta</taxon>
        <taxon>Pterygota</taxon>
        <taxon>Neoptera</taxon>
        <taxon>Endopterygota</taxon>
        <taxon>Hymenoptera</taxon>
        <taxon>Apocrita</taxon>
        <taxon>Proctotrupomorpha</taxon>
        <taxon>Chalcidoidea</taxon>
        <taxon>Pteromalidae</taxon>
        <taxon>Pteromalinae</taxon>
        <taxon>Trichomalopsis</taxon>
    </lineage>
</organism>
<protein>
    <submittedName>
        <fullName evidence="1">Uncharacterized protein</fullName>
    </submittedName>
</protein>
<dbReference type="Proteomes" id="UP000215335">
    <property type="component" value="Unassembled WGS sequence"/>
</dbReference>
<keyword evidence="2" id="KW-1185">Reference proteome</keyword>
<dbReference type="EMBL" id="NNAY01005212">
    <property type="protein sequence ID" value="OXU16882.1"/>
    <property type="molecule type" value="Genomic_DNA"/>
</dbReference>
<accession>A0A232EEZ1</accession>
<name>A0A232EEZ1_9HYME</name>